<feature type="repeat" description="TPR" evidence="7">
    <location>
        <begin position="606"/>
        <end position="639"/>
    </location>
</feature>
<comment type="caution">
    <text evidence="10">The sequence shown here is derived from an EMBL/GenBank/DDBJ whole genome shotgun (WGS) entry which is preliminary data.</text>
</comment>
<keyword evidence="2 8" id="KW-0812">Transmembrane</keyword>
<feature type="transmembrane region" description="Helical" evidence="8">
    <location>
        <begin position="373"/>
        <end position="398"/>
    </location>
</feature>
<accession>A0A2M7T5T9</accession>
<dbReference type="InterPro" id="IPR011990">
    <property type="entry name" value="TPR-like_helical_dom_sf"/>
</dbReference>
<dbReference type="SMART" id="SM00028">
    <property type="entry name" value="TPR"/>
    <property type="match status" value="3"/>
</dbReference>
<feature type="transmembrane region" description="Helical" evidence="8">
    <location>
        <begin position="104"/>
        <end position="125"/>
    </location>
</feature>
<gene>
    <name evidence="10" type="ORF">COY37_09700</name>
</gene>
<feature type="repeat" description="TPR" evidence="7">
    <location>
        <begin position="640"/>
        <end position="673"/>
    </location>
</feature>
<feature type="transmembrane region" description="Helical" evidence="8">
    <location>
        <begin position="277"/>
        <end position="302"/>
    </location>
</feature>
<feature type="transmembrane region" description="Helical" evidence="8">
    <location>
        <begin position="435"/>
        <end position="453"/>
    </location>
</feature>
<feature type="domain" description="O-antigen ligase-related" evidence="9">
    <location>
        <begin position="239"/>
        <end position="390"/>
    </location>
</feature>
<protein>
    <recommendedName>
        <fullName evidence="9">O-antigen ligase-related domain-containing protein</fullName>
    </recommendedName>
</protein>
<dbReference type="Pfam" id="PF04932">
    <property type="entry name" value="Wzy_C"/>
    <property type="match status" value="1"/>
</dbReference>
<dbReference type="GO" id="GO:0016020">
    <property type="term" value="C:membrane"/>
    <property type="evidence" value="ECO:0007669"/>
    <property type="project" value="UniProtKB-SubCell"/>
</dbReference>
<evidence type="ECO:0000256" key="2">
    <source>
        <dbReference type="ARBA" id="ARBA00022692"/>
    </source>
</evidence>
<evidence type="ECO:0000256" key="4">
    <source>
        <dbReference type="ARBA" id="ARBA00022803"/>
    </source>
</evidence>
<feature type="transmembrane region" description="Helical" evidence="8">
    <location>
        <begin position="410"/>
        <end position="429"/>
    </location>
</feature>
<feature type="transmembrane region" description="Helical" evidence="8">
    <location>
        <begin position="131"/>
        <end position="151"/>
    </location>
</feature>
<dbReference type="PANTHER" id="PTHR37422:SF13">
    <property type="entry name" value="LIPOPOLYSACCHARIDE BIOSYNTHESIS PROTEIN PA4999-RELATED"/>
    <property type="match status" value="1"/>
</dbReference>
<feature type="transmembrane region" description="Helical" evidence="8">
    <location>
        <begin position="163"/>
        <end position="184"/>
    </location>
</feature>
<evidence type="ECO:0000256" key="6">
    <source>
        <dbReference type="ARBA" id="ARBA00023136"/>
    </source>
</evidence>
<feature type="transmembrane region" description="Helical" evidence="8">
    <location>
        <begin position="72"/>
        <end position="92"/>
    </location>
</feature>
<keyword evidence="4 7" id="KW-0802">TPR repeat</keyword>
<dbReference type="InterPro" id="IPR019734">
    <property type="entry name" value="TPR_rpt"/>
</dbReference>
<organism evidence="10 11">
    <name type="scientific">Candidatus Aquicultor secundus</name>
    <dbReference type="NCBI Taxonomy" id="1973895"/>
    <lineage>
        <taxon>Bacteria</taxon>
        <taxon>Bacillati</taxon>
        <taxon>Actinomycetota</taxon>
        <taxon>Candidatus Aquicultoria</taxon>
        <taxon>Candidatus Aquicultorales</taxon>
        <taxon>Candidatus Aquicultoraceae</taxon>
        <taxon>Candidatus Aquicultor</taxon>
    </lineage>
</organism>
<dbReference type="InterPro" id="IPR013105">
    <property type="entry name" value="TPR_2"/>
</dbReference>
<feature type="transmembrane region" description="Helical" evidence="8">
    <location>
        <begin position="238"/>
        <end position="271"/>
    </location>
</feature>
<keyword evidence="6 8" id="KW-0472">Membrane</keyword>
<dbReference type="EMBL" id="PFNG01000225">
    <property type="protein sequence ID" value="PIZ35781.1"/>
    <property type="molecule type" value="Genomic_DNA"/>
</dbReference>
<evidence type="ECO:0000256" key="5">
    <source>
        <dbReference type="ARBA" id="ARBA00022989"/>
    </source>
</evidence>
<dbReference type="PANTHER" id="PTHR37422">
    <property type="entry name" value="TEICHURONIC ACID BIOSYNTHESIS PROTEIN TUAE"/>
    <property type="match status" value="1"/>
</dbReference>
<dbReference type="PROSITE" id="PS50005">
    <property type="entry name" value="TPR"/>
    <property type="match status" value="2"/>
</dbReference>
<dbReference type="Proteomes" id="UP000230956">
    <property type="component" value="Unassembled WGS sequence"/>
</dbReference>
<evidence type="ECO:0000313" key="11">
    <source>
        <dbReference type="Proteomes" id="UP000230956"/>
    </source>
</evidence>
<dbReference type="SUPFAM" id="SSF48452">
    <property type="entry name" value="TPR-like"/>
    <property type="match status" value="1"/>
</dbReference>
<sequence>MLFRLMPILGTYQLIQEMHLLYKTNAVATGVNPPANAEKVETIIRALLYGLVVFAPLAIYPTVLNQALSLKYLLFKEISVVVIFLYLAKGLIYGTKIRISGLELSLAIFLFLLVISTALSLNLHMSIEGNYLRYDGLISFLSCIALFFVAVQSFKNKATVETVVRFGVVSAVLVSTYGIAQSQGLDPFPWAYRMFEGTRSSSTFGNPIILGGYLSLMLPLAVTLALQSKTSFQRTLNILATVLIAVCLITTMSRAAWVAGLFGLAILGVGYAQKKGFTARIVAIPAAIAAMVVFLASLAVGLPMMAGKISSAFGFNGSIDSRFLMWESAFKMVSERPLFGFGPDTLGLIFSRYEVPGLIKYDPSGTFDNVHNAFLQLAVTTGIPAMATFVFILAFVCFKTYKNIRENRDTSLVTVGLLSGIVAFTIQSLTGVTGIVTSGFMWLYMGVLASSWSQPGIEIKPVRSANRYIIIATATIVCLFASIFVTKPFISESALAQARLATQEGDVILAEANYKTAISYDPNDDKAYSELGIMLVDSGQSSHNISQWSRGVKLLGESVRLSPYNRENNILLGLGYLYGGRAFNGKYFNAAVKPLAEAVRLDPRNYRAVDFLGMAYLETGRMEKAYANIAKALNINSNDAQTHYHMGRYYEKAKRQEKALNEYATALKLDPNYKNAKTAYERLVKHGYGDFLKHRN</sequence>
<reference evidence="11" key="1">
    <citation type="submission" date="2017-09" db="EMBL/GenBank/DDBJ databases">
        <title>Depth-based differentiation of microbial function through sediment-hosted aquifers and enrichment of novel symbionts in the deep terrestrial subsurface.</title>
        <authorList>
            <person name="Probst A.J."/>
            <person name="Ladd B."/>
            <person name="Jarett J.K."/>
            <person name="Geller-Mcgrath D.E."/>
            <person name="Sieber C.M.K."/>
            <person name="Emerson J.B."/>
            <person name="Anantharaman K."/>
            <person name="Thomas B.C."/>
            <person name="Malmstrom R."/>
            <person name="Stieglmeier M."/>
            <person name="Klingl A."/>
            <person name="Woyke T."/>
            <person name="Ryan C.M."/>
            <person name="Banfield J.F."/>
        </authorList>
    </citation>
    <scope>NUCLEOTIDE SEQUENCE [LARGE SCALE GENOMIC DNA]</scope>
</reference>
<comment type="subcellular location">
    <subcellularLocation>
        <location evidence="1">Membrane</location>
        <topology evidence="1">Multi-pass membrane protein</topology>
    </subcellularLocation>
</comment>
<keyword evidence="3" id="KW-0677">Repeat</keyword>
<dbReference type="Pfam" id="PF07719">
    <property type="entry name" value="TPR_2"/>
    <property type="match status" value="1"/>
</dbReference>
<evidence type="ECO:0000256" key="1">
    <source>
        <dbReference type="ARBA" id="ARBA00004141"/>
    </source>
</evidence>
<feature type="transmembrane region" description="Helical" evidence="8">
    <location>
        <begin position="465"/>
        <end position="485"/>
    </location>
</feature>
<evidence type="ECO:0000256" key="3">
    <source>
        <dbReference type="ARBA" id="ARBA00022737"/>
    </source>
</evidence>
<evidence type="ECO:0000313" key="10">
    <source>
        <dbReference type="EMBL" id="PIZ35781.1"/>
    </source>
</evidence>
<feature type="transmembrane region" description="Helical" evidence="8">
    <location>
        <begin position="42"/>
        <end position="60"/>
    </location>
</feature>
<dbReference type="InterPro" id="IPR007016">
    <property type="entry name" value="O-antigen_ligase-rel_domated"/>
</dbReference>
<evidence type="ECO:0000259" key="9">
    <source>
        <dbReference type="Pfam" id="PF04932"/>
    </source>
</evidence>
<dbReference type="AlphaFoldDB" id="A0A2M7T5T9"/>
<evidence type="ECO:0000256" key="8">
    <source>
        <dbReference type="SAM" id="Phobius"/>
    </source>
</evidence>
<dbReference type="Pfam" id="PF13181">
    <property type="entry name" value="TPR_8"/>
    <property type="match status" value="1"/>
</dbReference>
<dbReference type="PROSITE" id="PS50293">
    <property type="entry name" value="TPR_REGION"/>
    <property type="match status" value="1"/>
</dbReference>
<evidence type="ECO:0000256" key="7">
    <source>
        <dbReference type="PROSITE-ProRule" id="PRU00339"/>
    </source>
</evidence>
<feature type="transmembrane region" description="Helical" evidence="8">
    <location>
        <begin position="204"/>
        <end position="226"/>
    </location>
</feature>
<name>A0A2M7T5T9_9ACTN</name>
<dbReference type="Gene3D" id="1.25.40.10">
    <property type="entry name" value="Tetratricopeptide repeat domain"/>
    <property type="match status" value="1"/>
</dbReference>
<keyword evidence="5 8" id="KW-1133">Transmembrane helix</keyword>
<dbReference type="InterPro" id="IPR051533">
    <property type="entry name" value="WaaL-like"/>
</dbReference>
<proteinExistence type="predicted"/>